<dbReference type="GO" id="GO:0005634">
    <property type="term" value="C:nucleus"/>
    <property type="evidence" value="ECO:0007669"/>
    <property type="project" value="TreeGrafter"/>
</dbReference>
<sequence length="496" mass="53846">MDRTPAVDAELARLLSIADARDVAASDAETSASGADGDGALYLREVANRARAAHDAVRALVESAPSSSSKPRGPLAIPRVRCETLSLARFRRDFVIPQRPVIIVGLGPHLTSDGANASDLRWLRKHGASKKVAVSVDNAHVASTLSCGGVEIVNLGDHLDVVSALDEDPPVNERDARFGKRRGDGSYLYDCAIPLKLPSLSHGVRVPRYFAHDFLQRTRMTHAFSASWPSLFVAAPHTRSSLHVDQWKGNFWMAMVKGTKRWTLFHREDIPFLSPDYGRGTLDPGFPSLVELDASRVSAANAATTTTRRGDGIGDSQKLDADAAASSARETETTHETPASHPFLEYARRWDCDLGPGEVLFVPGGWPHHVHNLCVTVSFAGNFVDEVRSIHWSPYDRVGVVNASNLDDALFDMKLLGNKYGPQMMATHDALDEVWFDPEDETLVEETLEAKQLVVRVEDYRGGVASRWGKDDWDGATSDDDDDDDDGGGGGGGDGG</sequence>
<dbReference type="GO" id="GO:0033749">
    <property type="term" value="F:histone H4R3 demethylase activity"/>
    <property type="evidence" value="ECO:0007669"/>
    <property type="project" value="TreeGrafter"/>
</dbReference>
<dbReference type="InterPro" id="IPR041667">
    <property type="entry name" value="Cupin_8"/>
</dbReference>
<name>C1MY57_MICPC</name>
<dbReference type="InterPro" id="IPR003347">
    <property type="entry name" value="JmjC_dom"/>
</dbReference>
<dbReference type="OrthoDB" id="424465at2759"/>
<keyword evidence="5" id="KW-1185">Reference proteome</keyword>
<feature type="compositionally biased region" description="Basic and acidic residues" evidence="2">
    <location>
        <begin position="308"/>
        <end position="321"/>
    </location>
</feature>
<dbReference type="GeneID" id="9685949"/>
<dbReference type="GO" id="GO:0005737">
    <property type="term" value="C:cytoplasm"/>
    <property type="evidence" value="ECO:0007669"/>
    <property type="project" value="TreeGrafter"/>
</dbReference>
<dbReference type="Gene3D" id="2.60.120.650">
    <property type="entry name" value="Cupin"/>
    <property type="match status" value="1"/>
</dbReference>
<accession>C1MY57</accession>
<protein>
    <submittedName>
        <fullName evidence="4">Predicted protein</fullName>
    </submittedName>
</protein>
<feature type="compositionally biased region" description="Acidic residues" evidence="2">
    <location>
        <begin position="477"/>
        <end position="487"/>
    </location>
</feature>
<evidence type="ECO:0000259" key="3">
    <source>
        <dbReference type="PROSITE" id="PS51184"/>
    </source>
</evidence>
<feature type="region of interest" description="Disordered" evidence="2">
    <location>
        <begin position="465"/>
        <end position="496"/>
    </location>
</feature>
<evidence type="ECO:0000313" key="4">
    <source>
        <dbReference type="EMBL" id="EEH55581.1"/>
    </source>
</evidence>
<gene>
    <name evidence="4" type="ORF">MICPUCDRAFT_60409</name>
</gene>
<organism evidence="5">
    <name type="scientific">Micromonas pusilla (strain CCMP1545)</name>
    <name type="common">Picoplanktonic green alga</name>
    <dbReference type="NCBI Taxonomy" id="564608"/>
    <lineage>
        <taxon>Eukaryota</taxon>
        <taxon>Viridiplantae</taxon>
        <taxon>Chlorophyta</taxon>
        <taxon>Mamiellophyceae</taxon>
        <taxon>Mamiellales</taxon>
        <taxon>Mamiellaceae</taxon>
        <taxon>Micromonas</taxon>
    </lineage>
</organism>
<proteinExistence type="inferred from homology"/>
<dbReference type="GO" id="GO:0106140">
    <property type="term" value="F:P-TEFb complex binding"/>
    <property type="evidence" value="ECO:0007669"/>
    <property type="project" value="TreeGrafter"/>
</dbReference>
<dbReference type="Proteomes" id="UP000001876">
    <property type="component" value="Unassembled WGS sequence"/>
</dbReference>
<dbReference type="RefSeq" id="XP_003060812.1">
    <property type="nucleotide sequence ID" value="XM_003060766.1"/>
</dbReference>
<dbReference type="PANTHER" id="PTHR12480:SF22">
    <property type="entry name" value="JMJC DOMAIN-CONTAINING PROTEIN"/>
    <property type="match status" value="1"/>
</dbReference>
<dbReference type="SUPFAM" id="SSF51197">
    <property type="entry name" value="Clavaminate synthase-like"/>
    <property type="match status" value="1"/>
</dbReference>
<comment type="similarity">
    <text evidence="1">Belongs to the JARID1 histone demethylase family.</text>
</comment>
<evidence type="ECO:0000256" key="1">
    <source>
        <dbReference type="ARBA" id="ARBA00006801"/>
    </source>
</evidence>
<reference evidence="4 5" key="1">
    <citation type="journal article" date="2009" name="Science">
        <title>Green evolution and dynamic adaptations revealed by genomes of the marine picoeukaryotes Micromonas.</title>
        <authorList>
            <person name="Worden A.Z."/>
            <person name="Lee J.H."/>
            <person name="Mock T."/>
            <person name="Rouze P."/>
            <person name="Simmons M.P."/>
            <person name="Aerts A.L."/>
            <person name="Allen A.E."/>
            <person name="Cuvelier M.L."/>
            <person name="Derelle E."/>
            <person name="Everett M.V."/>
            <person name="Foulon E."/>
            <person name="Grimwood J."/>
            <person name="Gundlach H."/>
            <person name="Henrissat B."/>
            <person name="Napoli C."/>
            <person name="McDonald S.M."/>
            <person name="Parker M.S."/>
            <person name="Rombauts S."/>
            <person name="Salamov A."/>
            <person name="Von Dassow P."/>
            <person name="Badger J.H."/>
            <person name="Coutinho P.M."/>
            <person name="Demir E."/>
            <person name="Dubchak I."/>
            <person name="Gentemann C."/>
            <person name="Eikrem W."/>
            <person name="Gready J.E."/>
            <person name="John U."/>
            <person name="Lanier W."/>
            <person name="Lindquist E.A."/>
            <person name="Lucas S."/>
            <person name="Mayer K.F."/>
            <person name="Moreau H."/>
            <person name="Not F."/>
            <person name="Otillar R."/>
            <person name="Panaud O."/>
            <person name="Pangilinan J."/>
            <person name="Paulsen I."/>
            <person name="Piegu B."/>
            <person name="Poliakov A."/>
            <person name="Robbens S."/>
            <person name="Schmutz J."/>
            <person name="Toulza E."/>
            <person name="Wyss T."/>
            <person name="Zelensky A."/>
            <person name="Zhou K."/>
            <person name="Armbrust E.V."/>
            <person name="Bhattacharya D."/>
            <person name="Goodenough U.W."/>
            <person name="Van de Peer Y."/>
            <person name="Grigoriev I.V."/>
        </authorList>
    </citation>
    <scope>NUCLEOTIDE SEQUENCE [LARGE SCALE GENOMIC DNA]</scope>
    <source>
        <strain evidence="4 5">CCMP1545</strain>
    </source>
</reference>
<dbReference type="AlphaFoldDB" id="C1MY57"/>
<feature type="region of interest" description="Disordered" evidence="2">
    <location>
        <begin position="301"/>
        <end position="340"/>
    </location>
</feature>
<dbReference type="EMBL" id="GG663742">
    <property type="protein sequence ID" value="EEH55581.1"/>
    <property type="molecule type" value="Genomic_DNA"/>
</dbReference>
<dbReference type="Pfam" id="PF13621">
    <property type="entry name" value="Cupin_8"/>
    <property type="match status" value="1"/>
</dbReference>
<dbReference type="eggNOG" id="KOG2130">
    <property type="taxonomic scope" value="Eukaryota"/>
</dbReference>
<dbReference type="PROSITE" id="PS51184">
    <property type="entry name" value="JMJC"/>
    <property type="match status" value="1"/>
</dbReference>
<evidence type="ECO:0000313" key="5">
    <source>
        <dbReference type="Proteomes" id="UP000001876"/>
    </source>
</evidence>
<dbReference type="KEGG" id="mpp:MICPUCDRAFT_60409"/>
<dbReference type="InterPro" id="IPR050910">
    <property type="entry name" value="JMJD6_ArgDemeth/LysHydrox"/>
</dbReference>
<dbReference type="SMART" id="SM00558">
    <property type="entry name" value="JmjC"/>
    <property type="match status" value="1"/>
</dbReference>
<dbReference type="OMA" id="DEVWFDP"/>
<dbReference type="PANTHER" id="PTHR12480">
    <property type="entry name" value="ARGININE DEMETHYLASE AND LYSYL-HYDROXYLASE JMJD"/>
    <property type="match status" value="1"/>
</dbReference>
<feature type="domain" description="JmjC" evidence="3">
    <location>
        <begin position="195"/>
        <end position="400"/>
    </location>
</feature>
<evidence type="ECO:0000256" key="2">
    <source>
        <dbReference type="SAM" id="MobiDB-lite"/>
    </source>
</evidence>